<protein>
    <recommendedName>
        <fullName evidence="3">Shikimate dehydrogenase</fullName>
    </recommendedName>
</protein>
<dbReference type="SUPFAM" id="SSF51735">
    <property type="entry name" value="NAD(P)-binding Rossmann-fold domains"/>
    <property type="match status" value="1"/>
</dbReference>
<dbReference type="RefSeq" id="WP_379022691.1">
    <property type="nucleotide sequence ID" value="NZ_JBHUGY010000035.1"/>
</dbReference>
<evidence type="ECO:0000313" key="1">
    <source>
        <dbReference type="EMBL" id="MFD2055958.1"/>
    </source>
</evidence>
<gene>
    <name evidence="1" type="ORF">ACFSQT_23690</name>
</gene>
<dbReference type="InterPro" id="IPR036291">
    <property type="entry name" value="NAD(P)-bd_dom_sf"/>
</dbReference>
<dbReference type="Proteomes" id="UP001597349">
    <property type="component" value="Unassembled WGS sequence"/>
</dbReference>
<evidence type="ECO:0008006" key="3">
    <source>
        <dbReference type="Google" id="ProtNLM"/>
    </source>
</evidence>
<proteinExistence type="predicted"/>
<reference evidence="2" key="1">
    <citation type="journal article" date="2019" name="Int. J. Syst. Evol. Microbiol.">
        <title>The Global Catalogue of Microorganisms (GCM) 10K type strain sequencing project: providing services to taxonomists for standard genome sequencing and annotation.</title>
        <authorList>
            <consortium name="The Broad Institute Genomics Platform"/>
            <consortium name="The Broad Institute Genome Sequencing Center for Infectious Disease"/>
            <person name="Wu L."/>
            <person name="Ma J."/>
        </authorList>
    </citation>
    <scope>NUCLEOTIDE SEQUENCE [LARGE SCALE GENOMIC DNA]</scope>
    <source>
        <strain evidence="2">CGMCC 1.16226</strain>
    </source>
</reference>
<dbReference type="PANTHER" id="PTHR21089:SF1">
    <property type="entry name" value="BIFUNCTIONAL 3-DEHYDROQUINATE DEHYDRATASE_SHIKIMATE DEHYDROGENASE, CHLOROPLASTIC"/>
    <property type="match status" value="1"/>
</dbReference>
<organism evidence="1 2">
    <name type="scientific">Mesorhizobium calcicola</name>
    <dbReference type="NCBI Taxonomy" id="1300310"/>
    <lineage>
        <taxon>Bacteria</taxon>
        <taxon>Pseudomonadati</taxon>
        <taxon>Pseudomonadota</taxon>
        <taxon>Alphaproteobacteria</taxon>
        <taxon>Hyphomicrobiales</taxon>
        <taxon>Phyllobacteriaceae</taxon>
        <taxon>Mesorhizobium</taxon>
    </lineage>
</organism>
<name>A0ABW4WIU4_9HYPH</name>
<comment type="caution">
    <text evidence="1">The sequence shown here is derived from an EMBL/GenBank/DDBJ whole genome shotgun (WGS) entry which is preliminary data.</text>
</comment>
<keyword evidence="2" id="KW-1185">Reference proteome</keyword>
<evidence type="ECO:0000313" key="2">
    <source>
        <dbReference type="Proteomes" id="UP001597349"/>
    </source>
</evidence>
<dbReference type="EMBL" id="JBHUGY010000035">
    <property type="protein sequence ID" value="MFD2055958.1"/>
    <property type="molecule type" value="Genomic_DNA"/>
</dbReference>
<accession>A0ABW4WIU4</accession>
<dbReference type="InterPro" id="IPR022893">
    <property type="entry name" value="Shikimate_DH_fam"/>
</dbReference>
<dbReference type="Gene3D" id="3.40.50.720">
    <property type="entry name" value="NAD(P)-binding Rossmann-like Domain"/>
    <property type="match status" value="1"/>
</dbReference>
<sequence length="109" mass="11553">MPIPCAGCPDGSWYADNFDGVGFIDGLKAGGHQIAGRRILQVGAGGAGASLTYCLAEEGAAEIRLTDIDHDRAAKLAALVGKTFPKCHIEIGHPIRPAWTWRSTQRRPG</sequence>
<dbReference type="PANTHER" id="PTHR21089">
    <property type="entry name" value="SHIKIMATE DEHYDROGENASE"/>
    <property type="match status" value="1"/>
</dbReference>